<gene>
    <name evidence="3" type="ORF">LCGC14_1842120</name>
</gene>
<comment type="caution">
    <text evidence="3">The sequence shown here is derived from an EMBL/GenBank/DDBJ whole genome shotgun (WGS) entry which is preliminary data.</text>
</comment>
<accession>A0A0F9GCV9</accession>
<reference evidence="3" key="1">
    <citation type="journal article" date="2015" name="Nature">
        <title>Complex archaea that bridge the gap between prokaryotes and eukaryotes.</title>
        <authorList>
            <person name="Spang A."/>
            <person name="Saw J.H."/>
            <person name="Jorgensen S.L."/>
            <person name="Zaremba-Niedzwiedzka K."/>
            <person name="Martijn J."/>
            <person name="Lind A.E."/>
            <person name="van Eijk R."/>
            <person name="Schleper C."/>
            <person name="Guy L."/>
            <person name="Ettema T.J."/>
        </authorList>
    </citation>
    <scope>NUCLEOTIDE SEQUENCE</scope>
</reference>
<organism evidence="3">
    <name type="scientific">marine sediment metagenome</name>
    <dbReference type="NCBI Taxonomy" id="412755"/>
    <lineage>
        <taxon>unclassified sequences</taxon>
        <taxon>metagenomes</taxon>
        <taxon>ecological metagenomes</taxon>
    </lineage>
</organism>
<feature type="region of interest" description="Disordered" evidence="2">
    <location>
        <begin position="1"/>
        <end position="25"/>
    </location>
</feature>
<dbReference type="AlphaFoldDB" id="A0A0F9GCV9"/>
<evidence type="ECO:0000256" key="1">
    <source>
        <dbReference type="SAM" id="Coils"/>
    </source>
</evidence>
<feature type="compositionally biased region" description="Basic and acidic residues" evidence="2">
    <location>
        <begin position="1"/>
        <end position="11"/>
    </location>
</feature>
<proteinExistence type="predicted"/>
<sequence>MNKPDLFEPADKTANPPSDPVNKADDNLLALVGDGKQYKTTEDLAYAHGKANKFIEQLEDENRGIRQELEVINQRAQEQTTMQELIARMEEATGDRGEANATPLSSDDIVKLVTSHVDNLNESSHRKANRTASNTLLLQHYGDNADKARAHLEQKASELHVSMDTIARLSEQSPRAFAELMGVTKKDQPESTANLPATERLPESTTDTGTPVRNKAYYTALRKELGIRYWDTKIQQQLMKDAMRLGEDFYT</sequence>
<dbReference type="EMBL" id="LAZR01018370">
    <property type="protein sequence ID" value="KKL96674.1"/>
    <property type="molecule type" value="Genomic_DNA"/>
</dbReference>
<protein>
    <submittedName>
        <fullName evidence="3">Uncharacterized protein</fullName>
    </submittedName>
</protein>
<feature type="coiled-coil region" evidence="1">
    <location>
        <begin position="55"/>
        <end position="102"/>
    </location>
</feature>
<feature type="region of interest" description="Disordered" evidence="2">
    <location>
        <begin position="184"/>
        <end position="211"/>
    </location>
</feature>
<evidence type="ECO:0000313" key="3">
    <source>
        <dbReference type="EMBL" id="KKL96674.1"/>
    </source>
</evidence>
<evidence type="ECO:0000256" key="2">
    <source>
        <dbReference type="SAM" id="MobiDB-lite"/>
    </source>
</evidence>
<name>A0A0F9GCV9_9ZZZZ</name>
<keyword evidence="1" id="KW-0175">Coiled coil</keyword>